<evidence type="ECO:0000313" key="3">
    <source>
        <dbReference type="EMBL" id="RRN44150.1"/>
    </source>
</evidence>
<dbReference type="PANTHER" id="PTHR31157:SF1">
    <property type="entry name" value="SCP DOMAIN-CONTAINING PROTEIN"/>
    <property type="match status" value="1"/>
</dbReference>
<dbReference type="EMBL" id="RRUE01000002">
    <property type="protein sequence ID" value="RRN44150.1"/>
    <property type="molecule type" value="Genomic_DNA"/>
</dbReference>
<dbReference type="PANTHER" id="PTHR31157">
    <property type="entry name" value="SCP DOMAIN-CONTAINING PROTEIN"/>
    <property type="match status" value="1"/>
</dbReference>
<evidence type="ECO:0000256" key="1">
    <source>
        <dbReference type="SAM" id="MobiDB-lite"/>
    </source>
</evidence>
<reference evidence="3 4" key="1">
    <citation type="submission" date="2018-11" db="EMBL/GenBank/DDBJ databases">
        <title>Genome sequencing of Lautropia sp. KCOM 2505 (= ChDC F240).</title>
        <authorList>
            <person name="Kook J.-K."/>
            <person name="Park S.-N."/>
            <person name="Lim Y.K."/>
        </authorList>
    </citation>
    <scope>NUCLEOTIDE SEQUENCE [LARGE SCALE GENOMIC DNA]</scope>
    <source>
        <strain evidence="3 4">KCOM 2505</strain>
    </source>
</reference>
<dbReference type="Pfam" id="PF00188">
    <property type="entry name" value="CAP"/>
    <property type="match status" value="1"/>
</dbReference>
<name>A0A3R8NRG3_9BURK</name>
<dbReference type="Proteomes" id="UP000270261">
    <property type="component" value="Unassembled WGS sequence"/>
</dbReference>
<dbReference type="InterPro" id="IPR035940">
    <property type="entry name" value="CAP_sf"/>
</dbReference>
<keyword evidence="4" id="KW-1185">Reference proteome</keyword>
<evidence type="ECO:0000313" key="4">
    <source>
        <dbReference type="Proteomes" id="UP000270261"/>
    </source>
</evidence>
<dbReference type="CDD" id="cd05379">
    <property type="entry name" value="CAP_bacterial"/>
    <property type="match status" value="1"/>
</dbReference>
<protein>
    <submittedName>
        <fullName evidence="3">CAP domain-containing protein</fullName>
    </submittedName>
</protein>
<evidence type="ECO:0000259" key="2">
    <source>
        <dbReference type="Pfam" id="PF00188"/>
    </source>
</evidence>
<feature type="region of interest" description="Disordered" evidence="1">
    <location>
        <begin position="100"/>
        <end position="119"/>
    </location>
</feature>
<dbReference type="AlphaFoldDB" id="A0A3R8NRG3"/>
<sequence length="342" mass="35157">MSGGKSWFGGAQPVVASAVLGLMVGACGGGGSDEPSVGLHPRLGQGNAAEIRAEYQALGLALLPEDKGTLGAAAVGLNVAARQGSSSVVQGGAAAPEAAAAHDVSAGEEGASLRAASDSDGMQAAPVPAAAALTIKAEAAVASLSSPAASASAPSQSFVQPAVPLYRGETLYMADASASTAGAPQAEVTDRAAQAVIDAARYHLLAQRVVKAVNEARAQARTCGDVSYPAAPPLRWNPQVAYAALLESEWMLANNKFSHGWDDGKYVWHRFEMVHYAWSQADENIAAGFRTLPEAMQAWIDSPSHCKALMRADIQEVGLAVVPGTAQTQYGSYWTMALGTKR</sequence>
<gene>
    <name evidence="3" type="ORF">EHV23_12390</name>
</gene>
<dbReference type="Gene3D" id="3.40.33.10">
    <property type="entry name" value="CAP"/>
    <property type="match status" value="1"/>
</dbReference>
<organism evidence="3 4">
    <name type="scientific">Lautropia dentalis</name>
    <dbReference type="NCBI Taxonomy" id="2490857"/>
    <lineage>
        <taxon>Bacteria</taxon>
        <taxon>Pseudomonadati</taxon>
        <taxon>Pseudomonadota</taxon>
        <taxon>Betaproteobacteria</taxon>
        <taxon>Burkholderiales</taxon>
        <taxon>Burkholderiaceae</taxon>
        <taxon>Lautropia</taxon>
    </lineage>
</organism>
<dbReference type="InterPro" id="IPR014044">
    <property type="entry name" value="CAP_dom"/>
</dbReference>
<dbReference type="SUPFAM" id="SSF55797">
    <property type="entry name" value="PR-1-like"/>
    <property type="match status" value="1"/>
</dbReference>
<feature type="domain" description="SCP" evidence="2">
    <location>
        <begin position="211"/>
        <end position="336"/>
    </location>
</feature>
<proteinExistence type="predicted"/>
<comment type="caution">
    <text evidence="3">The sequence shown here is derived from an EMBL/GenBank/DDBJ whole genome shotgun (WGS) entry which is preliminary data.</text>
</comment>
<dbReference type="OrthoDB" id="68195at2"/>
<dbReference type="PROSITE" id="PS51257">
    <property type="entry name" value="PROKAR_LIPOPROTEIN"/>
    <property type="match status" value="1"/>
</dbReference>
<dbReference type="RefSeq" id="WP_125096345.1">
    <property type="nucleotide sequence ID" value="NZ_RRUE01000002.1"/>
</dbReference>
<accession>A0A3R8NRG3</accession>